<organism evidence="2">
    <name type="scientific">Myoviridae sp. ct5ra14</name>
    <dbReference type="NCBI Taxonomy" id="2827659"/>
    <lineage>
        <taxon>Viruses</taxon>
        <taxon>Duplodnaviria</taxon>
        <taxon>Heunggongvirae</taxon>
        <taxon>Uroviricota</taxon>
        <taxon>Caudoviricetes</taxon>
    </lineage>
</organism>
<dbReference type="EMBL" id="BK032730">
    <property type="protein sequence ID" value="DAF57268.1"/>
    <property type="molecule type" value="Genomic_DNA"/>
</dbReference>
<accession>A0A8S5T1N0</accession>
<evidence type="ECO:0000256" key="1">
    <source>
        <dbReference type="SAM" id="MobiDB-lite"/>
    </source>
</evidence>
<sequence>MNYRELKVKSETVSLERTEASSALGRANRIESENLN</sequence>
<protein>
    <submittedName>
        <fullName evidence="2">Uncharacterized protein</fullName>
    </submittedName>
</protein>
<feature type="region of interest" description="Disordered" evidence="1">
    <location>
        <begin position="1"/>
        <end position="36"/>
    </location>
</feature>
<evidence type="ECO:0000313" key="2">
    <source>
        <dbReference type="EMBL" id="DAF57268.1"/>
    </source>
</evidence>
<proteinExistence type="predicted"/>
<feature type="compositionally biased region" description="Basic and acidic residues" evidence="1">
    <location>
        <begin position="1"/>
        <end position="19"/>
    </location>
</feature>
<reference evidence="2" key="1">
    <citation type="journal article" date="2021" name="Proc. Natl. Acad. Sci. U.S.A.">
        <title>A Catalog of Tens of Thousands of Viruses from Human Metagenomes Reveals Hidden Associations with Chronic Diseases.</title>
        <authorList>
            <person name="Tisza M.J."/>
            <person name="Buck C.B."/>
        </authorList>
    </citation>
    <scope>NUCLEOTIDE SEQUENCE</scope>
    <source>
        <strain evidence="2">Ct5ra14</strain>
    </source>
</reference>
<name>A0A8S5T1N0_9CAUD</name>